<keyword evidence="1" id="KW-0238">DNA-binding</keyword>
<protein>
    <submittedName>
        <fullName evidence="1">DNA-binding response regulator</fullName>
    </submittedName>
</protein>
<name>A0ACC7P159_9BACL</name>
<dbReference type="Proteomes" id="UP001631969">
    <property type="component" value="Unassembled WGS sequence"/>
</dbReference>
<evidence type="ECO:0000313" key="1">
    <source>
        <dbReference type="EMBL" id="MFM9330397.1"/>
    </source>
</evidence>
<accession>A0ACC7P159</accession>
<keyword evidence="2" id="KW-1185">Reference proteome</keyword>
<comment type="caution">
    <text evidence="1">The sequence shown here is derived from an EMBL/GenBank/DDBJ whole genome shotgun (WGS) entry which is preliminary data.</text>
</comment>
<proteinExistence type="predicted"/>
<organism evidence="1 2">
    <name type="scientific">Paenibacillus mesotrionivorans</name>
    <dbReference type="NCBI Taxonomy" id="3160968"/>
    <lineage>
        <taxon>Bacteria</taxon>
        <taxon>Bacillati</taxon>
        <taxon>Bacillota</taxon>
        <taxon>Bacilli</taxon>
        <taxon>Bacillales</taxon>
        <taxon>Paenibacillaceae</taxon>
        <taxon>Paenibacillus</taxon>
    </lineage>
</organism>
<evidence type="ECO:0000313" key="2">
    <source>
        <dbReference type="Proteomes" id="UP001631969"/>
    </source>
</evidence>
<gene>
    <name evidence="1" type="ORF">ACI1P1_19025</name>
</gene>
<reference evidence="1" key="1">
    <citation type="submission" date="2024-12" db="EMBL/GenBank/DDBJ databases">
        <authorList>
            <person name="Wu N."/>
        </authorList>
    </citation>
    <scope>NUCLEOTIDE SEQUENCE</scope>
    <source>
        <strain evidence="1">P15</strain>
    </source>
</reference>
<sequence length="222" mass="26538">MAFREAYEAFMSKHRKGRSGEDLRRLDEGHGHAERLFLEQVWWPGFGQFDDLIPEYQVTDFKGGSRFLDFAWVRSPYRICIEIDGYGPHQRDVSRWQYADQIQRQNDLVLDDWIVIRFSYDDVKDRPRLCERTLQQVQGKWFEGYDQKYRLADLERFILHIAIQQEELVPGKVAEELGISERTARKWLKSLVTKGLLVPLSGNHRVRRYKVNKDERLSKYLR</sequence>
<dbReference type="EMBL" id="JBJURJ010000013">
    <property type="protein sequence ID" value="MFM9330397.1"/>
    <property type="molecule type" value="Genomic_DNA"/>
</dbReference>